<evidence type="ECO:0000313" key="4">
    <source>
        <dbReference type="Proteomes" id="UP000186817"/>
    </source>
</evidence>
<keyword evidence="2" id="KW-0472">Membrane</keyword>
<organism evidence="3 4">
    <name type="scientific">Symbiodinium microadriaticum</name>
    <name type="common">Dinoflagellate</name>
    <name type="synonym">Zooxanthella microadriatica</name>
    <dbReference type="NCBI Taxonomy" id="2951"/>
    <lineage>
        <taxon>Eukaryota</taxon>
        <taxon>Sar</taxon>
        <taxon>Alveolata</taxon>
        <taxon>Dinophyceae</taxon>
        <taxon>Suessiales</taxon>
        <taxon>Symbiodiniaceae</taxon>
        <taxon>Symbiodinium</taxon>
    </lineage>
</organism>
<sequence>MRSRRRSRSIPRLSPIFNPSRGGTRGQQEKQGIAAYLPIQNVGPVRTTELDDSIQQLVAQDRVTRVEGFNTMRAPSHSLAAIALPLAVFSPSEEFHLKPLTSLEERVFLEGIYNQKTEEVCRQLPQIDVTTIAMMVSVSDQGTVEQPQVLQILQLLQVGAPWLFPPPFPPFPPIDLEVAASRFPEPLQRELLSSFEDDIMIININININIIIIIIIIVVQLVTYDGSAPSIRPGPLCVSTGDAATAPGWLLHWLKGKCSASLYAQSWLQSELKWEKEAAKTAAPSPLAAVAGLVGDPTQISVLWRQFDAFPEALQLPPQEAAAQAGEMLVSEAIRASEPVLKQARVLDRVARCVIVEARGHVLWCPSEGSLAKSGDKAERPLEVEVALTKLETESLGSPEAYLSAALAREILRPERTWETPGSEISWSRLQRSSVSTPERGFLDRHLVQLLGAKRRLAALLDDWEKIDHYAILGVPRTVSDKELRNAYRNRKYEQVRCARGMTAKFAVIWGRSIAMALDALKLEHKMLLEDFLNDWLLSDPAILPGIRKNPDLLPIPPAGPDSVEMVERHYAFLCGYYGSFQGQEVLVLMAGRYALFPTSMKKKKLNVELEFEKGVTEDALAQHGKDLEDEEMENAVAEQLEAPKGRGKGKGGRGGRGKKAMEPVVEDEGGDDGEEVEPVSKGRGKGKGGKSGRGKKAVEPVVEDEGDDEKVEKEVVAKPAAKAKAKGKAKAKSAAKPGPDDEDDMPTATLKYDWAEKKIPVPEGYKGETKSFVIPPPKKCANPDAGSIQILFLD</sequence>
<dbReference type="AlphaFoldDB" id="A0A1Q9D252"/>
<dbReference type="OrthoDB" id="10606445at2759"/>
<keyword evidence="2" id="KW-0812">Transmembrane</keyword>
<dbReference type="InterPro" id="IPR036869">
    <property type="entry name" value="J_dom_sf"/>
</dbReference>
<dbReference type="InterPro" id="IPR001623">
    <property type="entry name" value="DnaJ_domain"/>
</dbReference>
<keyword evidence="4" id="KW-1185">Reference proteome</keyword>
<feature type="compositionally biased region" description="Acidic residues" evidence="1">
    <location>
        <begin position="665"/>
        <end position="678"/>
    </location>
</feature>
<feature type="transmembrane region" description="Helical" evidence="2">
    <location>
        <begin position="199"/>
        <end position="222"/>
    </location>
</feature>
<reference evidence="3 4" key="1">
    <citation type="submission" date="2016-02" db="EMBL/GenBank/DDBJ databases">
        <title>Genome analysis of coral dinoflagellate symbionts highlights evolutionary adaptations to a symbiotic lifestyle.</title>
        <authorList>
            <person name="Aranda M."/>
            <person name="Li Y."/>
            <person name="Liew Y.J."/>
            <person name="Baumgarten S."/>
            <person name="Simakov O."/>
            <person name="Wilson M."/>
            <person name="Piel J."/>
            <person name="Ashoor H."/>
            <person name="Bougouffa S."/>
            <person name="Bajic V.B."/>
            <person name="Ryu T."/>
            <person name="Ravasi T."/>
            <person name="Bayer T."/>
            <person name="Micklem G."/>
            <person name="Kim H."/>
            <person name="Bhak J."/>
            <person name="Lajeunesse T.C."/>
            <person name="Voolstra C.R."/>
        </authorList>
    </citation>
    <scope>NUCLEOTIDE SEQUENCE [LARGE SCALE GENOMIC DNA]</scope>
    <source>
        <strain evidence="3 4">CCMP2467</strain>
    </source>
</reference>
<feature type="compositionally biased region" description="Basic residues" evidence="1">
    <location>
        <begin position="683"/>
        <end position="696"/>
    </location>
</feature>
<protein>
    <recommendedName>
        <fullName evidence="5">J domain-containing protein</fullName>
    </recommendedName>
</protein>
<evidence type="ECO:0000313" key="3">
    <source>
        <dbReference type="EMBL" id="OLP89257.1"/>
    </source>
</evidence>
<accession>A0A1Q9D252</accession>
<dbReference type="CDD" id="cd06257">
    <property type="entry name" value="DnaJ"/>
    <property type="match status" value="1"/>
</dbReference>
<keyword evidence="2" id="KW-1133">Transmembrane helix</keyword>
<feature type="region of interest" description="Disordered" evidence="1">
    <location>
        <begin position="1"/>
        <end position="29"/>
    </location>
</feature>
<name>A0A1Q9D252_SYMMI</name>
<feature type="region of interest" description="Disordered" evidence="1">
    <location>
        <begin position="639"/>
        <end position="750"/>
    </location>
</feature>
<feature type="compositionally biased region" description="Basic residues" evidence="1">
    <location>
        <begin position="722"/>
        <end position="734"/>
    </location>
</feature>
<feature type="compositionally biased region" description="Basic residues" evidence="1">
    <location>
        <begin position="646"/>
        <end position="659"/>
    </location>
</feature>
<dbReference type="SUPFAM" id="SSF46565">
    <property type="entry name" value="Chaperone J-domain"/>
    <property type="match status" value="1"/>
</dbReference>
<evidence type="ECO:0008006" key="5">
    <source>
        <dbReference type="Google" id="ProtNLM"/>
    </source>
</evidence>
<proteinExistence type="predicted"/>
<evidence type="ECO:0000256" key="2">
    <source>
        <dbReference type="SAM" id="Phobius"/>
    </source>
</evidence>
<evidence type="ECO:0000256" key="1">
    <source>
        <dbReference type="SAM" id="MobiDB-lite"/>
    </source>
</evidence>
<dbReference type="Proteomes" id="UP000186817">
    <property type="component" value="Unassembled WGS sequence"/>
</dbReference>
<dbReference type="EMBL" id="LSRX01000770">
    <property type="protein sequence ID" value="OLP89257.1"/>
    <property type="molecule type" value="Genomic_DNA"/>
</dbReference>
<gene>
    <name evidence="3" type="ORF">AK812_SmicGene29300</name>
</gene>
<comment type="caution">
    <text evidence="3">The sequence shown here is derived from an EMBL/GenBank/DDBJ whole genome shotgun (WGS) entry which is preliminary data.</text>
</comment>